<name>A0A4P6URK0_9BACL</name>
<dbReference type="KEGG" id="uth:DKZ56_04700"/>
<dbReference type="PROSITE" id="PS50928">
    <property type="entry name" value="ABC_TM1"/>
    <property type="match status" value="1"/>
</dbReference>
<comment type="subcellular location">
    <subcellularLocation>
        <location evidence="1 8">Cell membrane</location>
        <topology evidence="1 8">Multi-pass membrane protein</topology>
    </subcellularLocation>
</comment>
<keyword evidence="2 8" id="KW-0813">Transport</keyword>
<evidence type="ECO:0000259" key="9">
    <source>
        <dbReference type="PROSITE" id="PS50928"/>
    </source>
</evidence>
<dbReference type="Pfam" id="PF00528">
    <property type="entry name" value="BPD_transp_1"/>
    <property type="match status" value="1"/>
</dbReference>
<proteinExistence type="inferred from homology"/>
<dbReference type="AlphaFoldDB" id="A0A4P6URK0"/>
<protein>
    <submittedName>
        <fullName evidence="10">Amino acid ABC transporter permease</fullName>
    </submittedName>
</protein>
<feature type="transmembrane region" description="Helical" evidence="8">
    <location>
        <begin position="68"/>
        <end position="85"/>
    </location>
</feature>
<dbReference type="NCBIfam" id="TIGR01726">
    <property type="entry name" value="HEQRo_perm_3TM"/>
    <property type="match status" value="1"/>
</dbReference>
<dbReference type="GO" id="GO:0006865">
    <property type="term" value="P:amino acid transport"/>
    <property type="evidence" value="ECO:0007669"/>
    <property type="project" value="UniProtKB-KW"/>
</dbReference>
<dbReference type="GO" id="GO:0043190">
    <property type="term" value="C:ATP-binding cassette (ABC) transporter complex"/>
    <property type="evidence" value="ECO:0007669"/>
    <property type="project" value="InterPro"/>
</dbReference>
<keyword evidence="11" id="KW-1185">Reference proteome</keyword>
<reference evidence="10 11" key="1">
    <citation type="submission" date="2019-02" db="EMBL/GenBank/DDBJ databases">
        <title>Ureibacillus thermophilus.</title>
        <authorList>
            <person name="Sunny J.S."/>
            <person name="Natarajan A."/>
            <person name="Saleena L.M."/>
        </authorList>
    </citation>
    <scope>NUCLEOTIDE SEQUENCE [LARGE SCALE GENOMIC DNA]</scope>
    <source>
        <strain evidence="10 11">LM102</strain>
    </source>
</reference>
<evidence type="ECO:0000313" key="10">
    <source>
        <dbReference type="EMBL" id="QBK25217.1"/>
    </source>
</evidence>
<evidence type="ECO:0000256" key="5">
    <source>
        <dbReference type="ARBA" id="ARBA00022970"/>
    </source>
</evidence>
<accession>A0A4P6URK0</accession>
<dbReference type="CDD" id="cd06261">
    <property type="entry name" value="TM_PBP2"/>
    <property type="match status" value="1"/>
</dbReference>
<feature type="transmembrane region" description="Helical" evidence="8">
    <location>
        <begin position="25"/>
        <end position="47"/>
    </location>
</feature>
<evidence type="ECO:0000256" key="3">
    <source>
        <dbReference type="ARBA" id="ARBA00022475"/>
    </source>
</evidence>
<keyword evidence="7 8" id="KW-0472">Membrane</keyword>
<dbReference type="InterPro" id="IPR010065">
    <property type="entry name" value="AA_ABC_transptr_permease_3TM"/>
</dbReference>
<evidence type="ECO:0000256" key="2">
    <source>
        <dbReference type="ARBA" id="ARBA00022448"/>
    </source>
</evidence>
<keyword evidence="4 8" id="KW-0812">Transmembrane</keyword>
<dbReference type="GO" id="GO:0022857">
    <property type="term" value="F:transmembrane transporter activity"/>
    <property type="evidence" value="ECO:0007669"/>
    <property type="project" value="InterPro"/>
</dbReference>
<dbReference type="Proteomes" id="UP000291151">
    <property type="component" value="Chromosome"/>
</dbReference>
<keyword evidence="6 8" id="KW-1133">Transmembrane helix</keyword>
<evidence type="ECO:0000256" key="8">
    <source>
        <dbReference type="RuleBase" id="RU363032"/>
    </source>
</evidence>
<dbReference type="InterPro" id="IPR043429">
    <property type="entry name" value="ArtM/GltK/GlnP/TcyL/YhdX-like"/>
</dbReference>
<evidence type="ECO:0000256" key="7">
    <source>
        <dbReference type="ARBA" id="ARBA00023136"/>
    </source>
</evidence>
<evidence type="ECO:0000256" key="1">
    <source>
        <dbReference type="ARBA" id="ARBA00004651"/>
    </source>
</evidence>
<dbReference type="Gene3D" id="1.10.3720.10">
    <property type="entry name" value="MetI-like"/>
    <property type="match status" value="1"/>
</dbReference>
<dbReference type="EMBL" id="CP036528">
    <property type="protein sequence ID" value="QBK25217.1"/>
    <property type="molecule type" value="Genomic_DNA"/>
</dbReference>
<feature type="domain" description="ABC transmembrane type-1" evidence="9">
    <location>
        <begin position="23"/>
        <end position="221"/>
    </location>
</feature>
<evidence type="ECO:0000256" key="4">
    <source>
        <dbReference type="ARBA" id="ARBA00022692"/>
    </source>
</evidence>
<evidence type="ECO:0000313" key="11">
    <source>
        <dbReference type="Proteomes" id="UP000291151"/>
    </source>
</evidence>
<evidence type="ECO:0000256" key="6">
    <source>
        <dbReference type="ARBA" id="ARBA00022989"/>
    </source>
</evidence>
<sequence>MFFEKYFDIDYLWGAFPQLLPYLKITFAVAGLAVVFGTLLGLVLAFMKMGKSKILQIVAHSYTTVMRCTPSIVLLFLVYYGVPFLSEALFHIHLQDIYTGVFVVIAFSLQFAAMMSEVIRSAIQSINKGQFEAAVSVGLTPWQAYRRIIFPQAIVVALPNFGNGLIAILQEGALAYTIGFIDIVGKANLIISSNFNSHALEIYIALAIIYWVISIVIERVFDLLEKAFSKGSRSIKAS</sequence>
<dbReference type="PANTHER" id="PTHR30614:SF0">
    <property type="entry name" value="L-CYSTINE TRANSPORT SYSTEM PERMEASE PROTEIN TCYL"/>
    <property type="match status" value="1"/>
</dbReference>
<feature type="transmembrane region" description="Helical" evidence="8">
    <location>
        <begin position="97"/>
        <end position="119"/>
    </location>
</feature>
<feature type="transmembrane region" description="Helical" evidence="8">
    <location>
        <begin position="148"/>
        <end position="169"/>
    </location>
</feature>
<dbReference type="SUPFAM" id="SSF161098">
    <property type="entry name" value="MetI-like"/>
    <property type="match status" value="1"/>
</dbReference>
<gene>
    <name evidence="10" type="ORF">DKZ56_04700</name>
</gene>
<dbReference type="InterPro" id="IPR035906">
    <property type="entry name" value="MetI-like_sf"/>
</dbReference>
<dbReference type="PANTHER" id="PTHR30614">
    <property type="entry name" value="MEMBRANE COMPONENT OF AMINO ACID ABC TRANSPORTER"/>
    <property type="match status" value="1"/>
</dbReference>
<organism evidence="10 11">
    <name type="scientific">Ureibacillus thermophilus</name>
    <dbReference type="NCBI Taxonomy" id="367743"/>
    <lineage>
        <taxon>Bacteria</taxon>
        <taxon>Bacillati</taxon>
        <taxon>Bacillota</taxon>
        <taxon>Bacilli</taxon>
        <taxon>Bacillales</taxon>
        <taxon>Caryophanaceae</taxon>
        <taxon>Ureibacillus</taxon>
    </lineage>
</organism>
<keyword evidence="3" id="KW-1003">Cell membrane</keyword>
<keyword evidence="5" id="KW-0029">Amino-acid transport</keyword>
<feature type="transmembrane region" description="Helical" evidence="8">
    <location>
        <begin position="202"/>
        <end position="221"/>
    </location>
</feature>
<dbReference type="RefSeq" id="WP_208651606.1">
    <property type="nucleotide sequence ID" value="NZ_CP036528.1"/>
</dbReference>
<dbReference type="InterPro" id="IPR000515">
    <property type="entry name" value="MetI-like"/>
</dbReference>
<comment type="similarity">
    <text evidence="8">Belongs to the binding-protein-dependent transport system permease family.</text>
</comment>